<evidence type="ECO:0000256" key="2">
    <source>
        <dbReference type="ARBA" id="ARBA00011738"/>
    </source>
</evidence>
<protein>
    <recommendedName>
        <fullName evidence="8">alanine transaminase</fullName>
        <ecNumber evidence="8">2.6.1.2</ecNumber>
    </recommendedName>
</protein>
<dbReference type="GO" id="GO:0004021">
    <property type="term" value="F:L-alanine:2-oxoglutarate aminotransferase activity"/>
    <property type="evidence" value="ECO:0007669"/>
    <property type="project" value="UniProtKB-EC"/>
</dbReference>
<dbReference type="SUPFAM" id="SSF53383">
    <property type="entry name" value="PLP-dependent transferases"/>
    <property type="match status" value="1"/>
</dbReference>
<dbReference type="FunFam" id="3.40.640.10:FF:000012">
    <property type="entry name" value="alanine aminotransferase 2"/>
    <property type="match status" value="1"/>
</dbReference>
<dbReference type="PANTHER" id="PTHR11751">
    <property type="entry name" value="ALANINE AMINOTRANSFERASE"/>
    <property type="match status" value="1"/>
</dbReference>
<evidence type="ECO:0000256" key="4">
    <source>
        <dbReference type="ARBA" id="ARBA00022679"/>
    </source>
</evidence>
<sequence>MNSIVLKKWTLLAHNCNDLRNCIQFDTYLKQITRRMSSVLTTDSINQRVRHMEYAVRGPIPQRAGQLEKELKSGSGEKKPFDEVIRANIGDCHAMQQKPITFFRQVLSGSANPLEMHSNPKIPKEVKERVDELLNGCGGASVGAYSESTGVEIIRRHVAQYIEERDGLPSDWQNIVLTTGASEGAKAILGFINSTADEGIPTGVMVPIPQYPLYSATLTEMGMNLISYYLDEQNQWALDINELRRALNESKSVCKPKAIVVINPGNPTGSVLTKDNIENIIRFANENNLMIIADEVYQHNIWDPSAQFFSFKKVMNELGIKLELASMMSASKGFMGECGLRGGYLELANFDSQVKAIFYKMLSARLCSSVLGQIAMDCVVNPPPKETQSYDLYMKEKKEGLESLRTRAQLIAETFNSIEGIQSNRVAGAMYAFPKIILPPKAIKAAADKKQKPDFFYAMELLETTGICVVPGSGFGQIEGTYHFRTTILPQIENLRKMMSKFKEFHLNFVNKYK</sequence>
<dbReference type="Gene3D" id="1.10.287.1970">
    <property type="match status" value="1"/>
</dbReference>
<keyword evidence="12" id="KW-1185">Reference proteome</keyword>
<comment type="cofactor">
    <cofactor evidence="1">
        <name>pyridoxal 5'-phosphate</name>
        <dbReference type="ChEBI" id="CHEBI:597326"/>
    </cofactor>
</comment>
<evidence type="ECO:0000256" key="7">
    <source>
        <dbReference type="ARBA" id="ARBA00025785"/>
    </source>
</evidence>
<dbReference type="FunFam" id="3.90.1150.10:FF:000010">
    <property type="entry name" value="Alanine aminotransferase 2"/>
    <property type="match status" value="1"/>
</dbReference>
<keyword evidence="5" id="KW-0663">Pyridoxal phosphate</keyword>
<dbReference type="EMBL" id="OC859581">
    <property type="protein sequence ID" value="CAD7627738.1"/>
    <property type="molecule type" value="Genomic_DNA"/>
</dbReference>
<dbReference type="InterPro" id="IPR015422">
    <property type="entry name" value="PyrdxlP-dep_Trfase_small"/>
</dbReference>
<dbReference type="AlphaFoldDB" id="A0A7R9KT51"/>
<evidence type="ECO:0000259" key="10">
    <source>
        <dbReference type="Pfam" id="PF00155"/>
    </source>
</evidence>
<dbReference type="InterPro" id="IPR045088">
    <property type="entry name" value="ALAT1/2-like"/>
</dbReference>
<dbReference type="OrthoDB" id="1732682at2759"/>
<dbReference type="InterPro" id="IPR015421">
    <property type="entry name" value="PyrdxlP-dep_Trfase_major"/>
</dbReference>
<reference evidence="11" key="1">
    <citation type="submission" date="2020-11" db="EMBL/GenBank/DDBJ databases">
        <authorList>
            <person name="Tran Van P."/>
        </authorList>
    </citation>
    <scope>NUCLEOTIDE SEQUENCE</scope>
</reference>
<keyword evidence="3" id="KW-0032">Aminotransferase</keyword>
<dbReference type="InterPro" id="IPR004839">
    <property type="entry name" value="Aminotransferase_I/II_large"/>
</dbReference>
<dbReference type="Proteomes" id="UP000759131">
    <property type="component" value="Unassembled WGS sequence"/>
</dbReference>
<evidence type="ECO:0000256" key="1">
    <source>
        <dbReference type="ARBA" id="ARBA00001933"/>
    </source>
</evidence>
<dbReference type="GO" id="GO:0042853">
    <property type="term" value="P:L-alanine catabolic process"/>
    <property type="evidence" value="ECO:0007669"/>
    <property type="project" value="UniProtKB-UniPathway"/>
</dbReference>
<comment type="catalytic activity">
    <reaction evidence="9">
        <text>L-alanine + 2-oxoglutarate = pyruvate + L-glutamate</text>
        <dbReference type="Rhea" id="RHEA:19453"/>
        <dbReference type="ChEBI" id="CHEBI:15361"/>
        <dbReference type="ChEBI" id="CHEBI:16810"/>
        <dbReference type="ChEBI" id="CHEBI:29985"/>
        <dbReference type="ChEBI" id="CHEBI:57972"/>
        <dbReference type="EC" id="2.6.1.2"/>
    </reaction>
</comment>
<dbReference type="PANTHER" id="PTHR11751:SF29">
    <property type="entry name" value="ALANINE TRANSAMINASE"/>
    <property type="match status" value="1"/>
</dbReference>
<dbReference type="EC" id="2.6.1.2" evidence="8"/>
<evidence type="ECO:0000313" key="11">
    <source>
        <dbReference type="EMBL" id="CAD7627738.1"/>
    </source>
</evidence>
<evidence type="ECO:0000313" key="12">
    <source>
        <dbReference type="Proteomes" id="UP000759131"/>
    </source>
</evidence>
<proteinExistence type="inferred from homology"/>
<dbReference type="Gene3D" id="3.90.1150.10">
    <property type="entry name" value="Aspartate Aminotransferase, domain 1"/>
    <property type="match status" value="1"/>
</dbReference>
<dbReference type="UniPathway" id="UPA00528">
    <property type="reaction ID" value="UER00586"/>
</dbReference>
<evidence type="ECO:0000256" key="6">
    <source>
        <dbReference type="ARBA" id="ARBA00025708"/>
    </source>
</evidence>
<evidence type="ECO:0000256" key="9">
    <source>
        <dbReference type="ARBA" id="ARBA00047412"/>
    </source>
</evidence>
<evidence type="ECO:0000256" key="5">
    <source>
        <dbReference type="ARBA" id="ARBA00022898"/>
    </source>
</evidence>
<accession>A0A7R9KT51</accession>
<dbReference type="Pfam" id="PF00155">
    <property type="entry name" value="Aminotran_1_2"/>
    <property type="match status" value="1"/>
</dbReference>
<evidence type="ECO:0000256" key="8">
    <source>
        <dbReference type="ARBA" id="ARBA00026106"/>
    </source>
</evidence>
<dbReference type="CDD" id="cd00609">
    <property type="entry name" value="AAT_like"/>
    <property type="match status" value="1"/>
</dbReference>
<comment type="subunit">
    <text evidence="2">Homodimer.</text>
</comment>
<comment type="similarity">
    <text evidence="7">Belongs to the class-I pyridoxal-phosphate-dependent aminotransferase family. Alanine aminotransferase subfamily.</text>
</comment>
<organism evidence="11">
    <name type="scientific">Medioppia subpectinata</name>
    <dbReference type="NCBI Taxonomy" id="1979941"/>
    <lineage>
        <taxon>Eukaryota</taxon>
        <taxon>Metazoa</taxon>
        <taxon>Ecdysozoa</taxon>
        <taxon>Arthropoda</taxon>
        <taxon>Chelicerata</taxon>
        <taxon>Arachnida</taxon>
        <taxon>Acari</taxon>
        <taxon>Acariformes</taxon>
        <taxon>Sarcoptiformes</taxon>
        <taxon>Oribatida</taxon>
        <taxon>Brachypylina</taxon>
        <taxon>Oppioidea</taxon>
        <taxon>Oppiidae</taxon>
        <taxon>Medioppia</taxon>
    </lineage>
</organism>
<evidence type="ECO:0000256" key="3">
    <source>
        <dbReference type="ARBA" id="ARBA00022576"/>
    </source>
</evidence>
<dbReference type="GO" id="GO:0030170">
    <property type="term" value="F:pyridoxal phosphate binding"/>
    <property type="evidence" value="ECO:0007669"/>
    <property type="project" value="InterPro"/>
</dbReference>
<gene>
    <name evidence="11" type="ORF">OSB1V03_LOCUS8163</name>
</gene>
<keyword evidence="4" id="KW-0808">Transferase</keyword>
<comment type="pathway">
    <text evidence="6">Amino-acid degradation; L-alanine degradation via transaminase pathway; pyruvate from L-alanine: step 1/1.</text>
</comment>
<dbReference type="Gene3D" id="3.40.640.10">
    <property type="entry name" value="Type I PLP-dependent aspartate aminotransferase-like (Major domain)"/>
    <property type="match status" value="1"/>
</dbReference>
<name>A0A7R9KT51_9ACAR</name>
<feature type="domain" description="Aminotransferase class I/classII large" evidence="10">
    <location>
        <begin position="140"/>
        <end position="496"/>
    </location>
</feature>
<dbReference type="InterPro" id="IPR015424">
    <property type="entry name" value="PyrdxlP-dep_Trfase"/>
</dbReference>
<dbReference type="EMBL" id="CAJPIZ010005006">
    <property type="protein sequence ID" value="CAG2108168.1"/>
    <property type="molecule type" value="Genomic_DNA"/>
</dbReference>